<dbReference type="NCBIfam" id="TIGR00613">
    <property type="entry name" value="reco"/>
    <property type="match status" value="1"/>
</dbReference>
<evidence type="ECO:0000313" key="11">
    <source>
        <dbReference type="Proteomes" id="UP001071230"/>
    </source>
</evidence>
<dbReference type="GO" id="GO:0006310">
    <property type="term" value="P:DNA recombination"/>
    <property type="evidence" value="ECO:0007669"/>
    <property type="project" value="UniProtKB-UniRule"/>
</dbReference>
<keyword evidence="3 7" id="KW-0227">DNA damage</keyword>
<dbReference type="Proteomes" id="UP001071230">
    <property type="component" value="Unassembled WGS sequence"/>
</dbReference>
<evidence type="ECO:0000259" key="8">
    <source>
        <dbReference type="Pfam" id="PF11967"/>
    </source>
</evidence>
<dbReference type="InterPro" id="IPR003717">
    <property type="entry name" value="RecO"/>
</dbReference>
<dbReference type="Proteomes" id="UP000836597">
    <property type="component" value="Chromosome"/>
</dbReference>
<dbReference type="AlphaFoldDB" id="A0A8S0XDF5"/>
<organism evidence="9">
    <name type="scientific">Acididesulfobacillus acetoxydans</name>
    <dbReference type="NCBI Taxonomy" id="1561005"/>
    <lineage>
        <taxon>Bacteria</taxon>
        <taxon>Bacillati</taxon>
        <taxon>Bacillota</taxon>
        <taxon>Clostridia</taxon>
        <taxon>Eubacteriales</taxon>
        <taxon>Peptococcaceae</taxon>
        <taxon>Acididesulfobacillus</taxon>
    </lineage>
</organism>
<sequence length="259" mass="29459">MSVYQADAIVIRSREYGESDRLLTLFSREQGKLQAIAKGVRKPKSRQRAGAQLFTYADYLLHKGHTLDTVNEASPRESFPHLWNDFERSLAATGMAELLDVATLPGQPHPELFTLTLTGFFLLEHYSPFLIQGAYALRLLHILGYHPRLENCAECGAKVEGSRIFFSPAAGGIVCSHCRGAYSGRWVAAGSLAFMRQLLYRDMDKLDRLRWNSSLRDEVLAATEFYCEQKFERRLRSWQMRNLGCGRESDYGSESDKQH</sequence>
<dbReference type="Gene3D" id="1.20.1440.120">
    <property type="entry name" value="Recombination protein O, C-terminal domain"/>
    <property type="match status" value="1"/>
</dbReference>
<protein>
    <recommendedName>
        <fullName evidence="2 7">DNA repair protein RecO</fullName>
    </recommendedName>
    <alternativeName>
        <fullName evidence="6 7">Recombination protein O</fullName>
    </alternativeName>
</protein>
<reference evidence="9" key="2">
    <citation type="submission" date="2020-01" db="EMBL/GenBank/DDBJ databases">
        <authorList>
            <person name="Hornung B."/>
        </authorList>
    </citation>
    <scope>NUCLEOTIDE SEQUENCE</scope>
    <source>
        <strain evidence="9">PacBioINE</strain>
    </source>
</reference>
<comment type="similarity">
    <text evidence="1 7">Belongs to the RecO family.</text>
</comment>
<evidence type="ECO:0000313" key="10">
    <source>
        <dbReference type="EMBL" id="CEJ06831.1"/>
    </source>
</evidence>
<dbReference type="GO" id="GO:0006302">
    <property type="term" value="P:double-strand break repair"/>
    <property type="evidence" value="ECO:0007669"/>
    <property type="project" value="TreeGrafter"/>
</dbReference>
<dbReference type="InterPro" id="IPR037278">
    <property type="entry name" value="ARFGAP/RecO"/>
</dbReference>
<dbReference type="InterPro" id="IPR022572">
    <property type="entry name" value="DNA_rep/recomb_RecO_N"/>
</dbReference>
<evidence type="ECO:0000256" key="7">
    <source>
        <dbReference type="HAMAP-Rule" id="MF_00201"/>
    </source>
</evidence>
<dbReference type="InterPro" id="IPR042242">
    <property type="entry name" value="RecO_C"/>
</dbReference>
<dbReference type="KEGG" id="aacx:DEACI_4293"/>
<keyword evidence="11" id="KW-1185">Reference proteome</keyword>
<reference evidence="10" key="1">
    <citation type="submission" date="2014-11" db="EMBL/GenBank/DDBJ databases">
        <authorList>
            <person name="Hornung B.V."/>
        </authorList>
    </citation>
    <scope>NUCLEOTIDE SEQUENCE</scope>
    <source>
        <strain evidence="10">INE</strain>
    </source>
</reference>
<dbReference type="EMBL" id="CDGJ01000033">
    <property type="protein sequence ID" value="CEJ06831.1"/>
    <property type="molecule type" value="Genomic_DNA"/>
</dbReference>
<dbReference type="RefSeq" id="WP_240986659.1">
    <property type="nucleotide sequence ID" value="NZ_CDGJ01000033.1"/>
</dbReference>
<dbReference type="HAMAP" id="MF_00201">
    <property type="entry name" value="RecO"/>
    <property type="match status" value="1"/>
</dbReference>
<dbReference type="Pfam" id="PF11967">
    <property type="entry name" value="RecO_N"/>
    <property type="match status" value="1"/>
</dbReference>
<keyword evidence="4 7" id="KW-0233">DNA recombination</keyword>
<evidence type="ECO:0000313" key="9">
    <source>
        <dbReference type="EMBL" id="CAA7603466.1"/>
    </source>
</evidence>
<keyword evidence="5 7" id="KW-0234">DNA repair</keyword>
<evidence type="ECO:0000256" key="2">
    <source>
        <dbReference type="ARBA" id="ARBA00021310"/>
    </source>
</evidence>
<evidence type="ECO:0000256" key="4">
    <source>
        <dbReference type="ARBA" id="ARBA00023172"/>
    </source>
</evidence>
<gene>
    <name evidence="7" type="primary">recO</name>
    <name evidence="10" type="ORF">DEACI_1282</name>
    <name evidence="9" type="ORF">DEACI_4293</name>
</gene>
<dbReference type="SUPFAM" id="SSF50249">
    <property type="entry name" value="Nucleic acid-binding proteins"/>
    <property type="match status" value="1"/>
</dbReference>
<comment type="function">
    <text evidence="7">Involved in DNA repair and RecF pathway recombination.</text>
</comment>
<evidence type="ECO:0000256" key="6">
    <source>
        <dbReference type="ARBA" id="ARBA00033409"/>
    </source>
</evidence>
<dbReference type="PANTHER" id="PTHR33991">
    <property type="entry name" value="DNA REPAIR PROTEIN RECO"/>
    <property type="match status" value="1"/>
</dbReference>
<evidence type="ECO:0000256" key="3">
    <source>
        <dbReference type="ARBA" id="ARBA00022763"/>
    </source>
</evidence>
<dbReference type="GO" id="GO:0043590">
    <property type="term" value="C:bacterial nucleoid"/>
    <property type="evidence" value="ECO:0007669"/>
    <property type="project" value="TreeGrafter"/>
</dbReference>
<dbReference type="InterPro" id="IPR012340">
    <property type="entry name" value="NA-bd_OB-fold"/>
</dbReference>
<feature type="domain" description="DNA replication/recombination mediator RecO N-terminal" evidence="8">
    <location>
        <begin position="1"/>
        <end position="79"/>
    </location>
</feature>
<dbReference type="Pfam" id="PF02565">
    <property type="entry name" value="RecO_C"/>
    <property type="match status" value="1"/>
</dbReference>
<evidence type="ECO:0000256" key="1">
    <source>
        <dbReference type="ARBA" id="ARBA00007452"/>
    </source>
</evidence>
<dbReference type="Gene3D" id="2.40.50.140">
    <property type="entry name" value="Nucleic acid-binding proteins"/>
    <property type="match status" value="1"/>
</dbReference>
<accession>A0A8S0XDF5</accession>
<proteinExistence type="inferred from homology"/>
<dbReference type="EMBL" id="LR746496">
    <property type="protein sequence ID" value="CAA7603466.1"/>
    <property type="molecule type" value="Genomic_DNA"/>
</dbReference>
<name>A0A8S0XDF5_9FIRM</name>
<evidence type="ECO:0000256" key="5">
    <source>
        <dbReference type="ARBA" id="ARBA00023204"/>
    </source>
</evidence>
<dbReference type="PANTHER" id="PTHR33991:SF1">
    <property type="entry name" value="DNA REPAIR PROTEIN RECO"/>
    <property type="match status" value="1"/>
</dbReference>
<dbReference type="SUPFAM" id="SSF57863">
    <property type="entry name" value="ArfGap/RecO-like zinc finger"/>
    <property type="match status" value="1"/>
</dbReference>